<reference evidence="2" key="1">
    <citation type="submission" date="2014-09" db="EMBL/GenBank/DDBJ databases">
        <authorList>
            <person name="Mudge J."/>
            <person name="Ramaraj T."/>
            <person name="Lindquist I.E."/>
            <person name="Bharti A.K."/>
            <person name="Sundararajan A."/>
            <person name="Cameron C.T."/>
            <person name="Woodward J.E."/>
            <person name="May G.D."/>
            <person name="Brubaker C."/>
            <person name="Broadhvest J."/>
            <person name="Wilkins T.A."/>
        </authorList>
    </citation>
    <scope>NUCLEOTIDE SEQUENCE</scope>
    <source>
        <strain evidence="2">cv. AKA8401</strain>
    </source>
</reference>
<dbReference type="GO" id="GO:0016787">
    <property type="term" value="F:hydrolase activity"/>
    <property type="evidence" value="ECO:0007669"/>
    <property type="project" value="UniProtKB-KW"/>
</dbReference>
<accession>A0A0B0NDG9</accession>
<gene>
    <name evidence="1" type="ORF">F383_15929</name>
</gene>
<evidence type="ECO:0000313" key="2">
    <source>
        <dbReference type="Proteomes" id="UP000032142"/>
    </source>
</evidence>
<proteinExistence type="predicted"/>
<name>A0A0B0NDG9_GOSAR</name>
<dbReference type="EMBL" id="KN392333">
    <property type="protein sequence ID" value="KHG09824.1"/>
    <property type="molecule type" value="Genomic_DNA"/>
</dbReference>
<dbReference type="Proteomes" id="UP000032142">
    <property type="component" value="Unassembled WGS sequence"/>
</dbReference>
<evidence type="ECO:0000313" key="1">
    <source>
        <dbReference type="EMBL" id="KHG09824.1"/>
    </source>
</evidence>
<sequence>MPTISKTKAERCYNIKTEVSETMPERCYGITTPRNKFWRSIKENEGFQSNRNAKPTQIPAWTGNPAVRCEVHGSAYLRRSLL</sequence>
<dbReference type="AlphaFoldDB" id="A0A0B0NDG9"/>
<organism evidence="1 2">
    <name type="scientific">Gossypium arboreum</name>
    <name type="common">Tree cotton</name>
    <name type="synonym">Gossypium nanking</name>
    <dbReference type="NCBI Taxonomy" id="29729"/>
    <lineage>
        <taxon>Eukaryota</taxon>
        <taxon>Viridiplantae</taxon>
        <taxon>Streptophyta</taxon>
        <taxon>Embryophyta</taxon>
        <taxon>Tracheophyta</taxon>
        <taxon>Spermatophyta</taxon>
        <taxon>Magnoliopsida</taxon>
        <taxon>eudicotyledons</taxon>
        <taxon>Gunneridae</taxon>
        <taxon>Pentapetalae</taxon>
        <taxon>rosids</taxon>
        <taxon>malvids</taxon>
        <taxon>Malvales</taxon>
        <taxon>Malvaceae</taxon>
        <taxon>Malvoideae</taxon>
        <taxon>Gossypium</taxon>
    </lineage>
</organism>
<protein>
    <submittedName>
        <fullName evidence="1">Deoxyuridine 5'-triphosphate nucleotidohydrolase</fullName>
    </submittedName>
</protein>
<keyword evidence="2" id="KW-1185">Reference proteome</keyword>
<keyword evidence="1" id="KW-0378">Hydrolase</keyword>